<protein>
    <recommendedName>
        <fullName evidence="5">Zinc finger double-stranded RNA binding domain-containing protein</fullName>
    </recommendedName>
</protein>
<evidence type="ECO:0000313" key="6">
    <source>
        <dbReference type="EMBL" id="KAF3011170.1"/>
    </source>
</evidence>
<keyword evidence="7" id="KW-1185">Reference proteome</keyword>
<sequence>MADPAQHTPASDSDAVSFGELSSPYDSQDEAFEIPKPSTTRHEDEPTLESDGFEFASAGATPDFQRDGFEFLDTDPNGFPEGMYTTGKHGSVNSLPDDDEQPSGEYTPVEIPPKRAKPVKGGALGVLYCGTCQKYFGNERVFKRHFMFGPKHGEEPRDMRDLYYAVWESSWADEAREKGTTRVEEFDKMEM</sequence>
<reference evidence="6" key="1">
    <citation type="submission" date="2019-04" db="EMBL/GenBank/DDBJ databases">
        <title>Sequencing of skin fungus with MAO and IRED activity.</title>
        <authorList>
            <person name="Marsaioli A.J."/>
            <person name="Bonatto J.M.C."/>
            <person name="Reis Junior O."/>
        </authorList>
    </citation>
    <scope>NUCLEOTIDE SEQUENCE</scope>
    <source>
        <strain evidence="6">30M1</strain>
    </source>
</reference>
<dbReference type="InterPro" id="IPR022755">
    <property type="entry name" value="Znf_C2H2_jaz"/>
</dbReference>
<evidence type="ECO:0000313" key="7">
    <source>
        <dbReference type="Proteomes" id="UP000801428"/>
    </source>
</evidence>
<evidence type="ECO:0000256" key="3">
    <source>
        <dbReference type="ARBA" id="ARBA00022833"/>
    </source>
</evidence>
<keyword evidence="3" id="KW-0862">Zinc</keyword>
<proteinExistence type="predicted"/>
<keyword evidence="1" id="KW-0479">Metal-binding</keyword>
<dbReference type="AlphaFoldDB" id="A0A9P4TPJ0"/>
<dbReference type="EMBL" id="SWKU01000001">
    <property type="protein sequence ID" value="KAF3011170.1"/>
    <property type="molecule type" value="Genomic_DNA"/>
</dbReference>
<keyword evidence="2" id="KW-0863">Zinc-finger</keyword>
<dbReference type="SUPFAM" id="SSF57667">
    <property type="entry name" value="beta-beta-alpha zinc fingers"/>
    <property type="match status" value="1"/>
</dbReference>
<evidence type="ECO:0000256" key="1">
    <source>
        <dbReference type="ARBA" id="ARBA00022723"/>
    </source>
</evidence>
<feature type="domain" description="Zinc finger double-stranded RNA binding" evidence="5">
    <location>
        <begin position="127"/>
        <end position="146"/>
    </location>
</feature>
<evidence type="ECO:0000256" key="4">
    <source>
        <dbReference type="SAM" id="MobiDB-lite"/>
    </source>
</evidence>
<dbReference type="GO" id="GO:0008270">
    <property type="term" value="F:zinc ion binding"/>
    <property type="evidence" value="ECO:0007669"/>
    <property type="project" value="UniProtKB-KW"/>
</dbReference>
<name>A0A9P4TPJ0_CURKU</name>
<evidence type="ECO:0000259" key="5">
    <source>
        <dbReference type="Pfam" id="PF12171"/>
    </source>
</evidence>
<evidence type="ECO:0000256" key="2">
    <source>
        <dbReference type="ARBA" id="ARBA00022771"/>
    </source>
</evidence>
<gene>
    <name evidence="6" type="ORF">E8E13_011541</name>
</gene>
<comment type="caution">
    <text evidence="6">The sequence shown here is derived from an EMBL/GenBank/DDBJ whole genome shotgun (WGS) entry which is preliminary data.</text>
</comment>
<dbReference type="Proteomes" id="UP000801428">
    <property type="component" value="Unassembled WGS sequence"/>
</dbReference>
<accession>A0A9P4TPJ0</accession>
<dbReference type="OrthoDB" id="3733992at2759"/>
<dbReference type="Pfam" id="PF12171">
    <property type="entry name" value="zf-C2H2_jaz"/>
    <property type="match status" value="1"/>
</dbReference>
<dbReference type="InterPro" id="IPR036236">
    <property type="entry name" value="Znf_C2H2_sf"/>
</dbReference>
<feature type="region of interest" description="Disordered" evidence="4">
    <location>
        <begin position="1"/>
        <end position="115"/>
    </location>
</feature>
<organism evidence="6 7">
    <name type="scientific">Curvularia kusanoi</name>
    <name type="common">Cochliobolus kusanoi</name>
    <dbReference type="NCBI Taxonomy" id="90978"/>
    <lineage>
        <taxon>Eukaryota</taxon>
        <taxon>Fungi</taxon>
        <taxon>Dikarya</taxon>
        <taxon>Ascomycota</taxon>
        <taxon>Pezizomycotina</taxon>
        <taxon>Dothideomycetes</taxon>
        <taxon>Pleosporomycetidae</taxon>
        <taxon>Pleosporales</taxon>
        <taxon>Pleosporineae</taxon>
        <taxon>Pleosporaceae</taxon>
        <taxon>Curvularia</taxon>
    </lineage>
</organism>